<dbReference type="InterPro" id="IPR036188">
    <property type="entry name" value="FAD/NAD-bd_sf"/>
</dbReference>
<dbReference type="Gene3D" id="3.50.50.60">
    <property type="entry name" value="FAD/NAD(P)-binding domain"/>
    <property type="match status" value="1"/>
</dbReference>
<evidence type="ECO:0000313" key="6">
    <source>
        <dbReference type="EMBL" id="KAG9461624.1"/>
    </source>
</evidence>
<keyword evidence="5" id="KW-0503">Monooxygenase</keyword>
<dbReference type="Proteomes" id="UP000770717">
    <property type="component" value="Unassembled WGS sequence"/>
</dbReference>
<accession>A0A8J6B1V9</accession>
<dbReference type="SUPFAM" id="SSF51905">
    <property type="entry name" value="FAD/NAD(P)-binding domain"/>
    <property type="match status" value="1"/>
</dbReference>
<dbReference type="EC" id="1.-.-.-" evidence="5"/>
<gene>
    <name evidence="6" type="ORF">GDO78_016229</name>
</gene>
<evidence type="ECO:0000313" key="7">
    <source>
        <dbReference type="Proteomes" id="UP000770717"/>
    </source>
</evidence>
<dbReference type="EMBL" id="WNTK01018729">
    <property type="protein sequence ID" value="KAG9461624.1"/>
    <property type="molecule type" value="Genomic_DNA"/>
</dbReference>
<dbReference type="PANTHER" id="PTHR23023">
    <property type="entry name" value="DIMETHYLANILINE MONOOXYGENASE"/>
    <property type="match status" value="1"/>
</dbReference>
<evidence type="ECO:0000256" key="1">
    <source>
        <dbReference type="ARBA" id="ARBA00009183"/>
    </source>
</evidence>
<reference evidence="6" key="1">
    <citation type="thesis" date="2020" institute="ProQuest LLC" country="789 East Eisenhower Parkway, Ann Arbor, MI, USA">
        <title>Comparative Genomics and Chromosome Evolution.</title>
        <authorList>
            <person name="Mudd A.B."/>
        </authorList>
    </citation>
    <scope>NUCLEOTIDE SEQUENCE</scope>
    <source>
        <strain evidence="6">HN-11 Male</strain>
        <tissue evidence="6">Kidney and liver</tissue>
    </source>
</reference>
<evidence type="ECO:0000256" key="4">
    <source>
        <dbReference type="ARBA" id="ARBA00023002"/>
    </source>
</evidence>
<dbReference type="InterPro" id="IPR020946">
    <property type="entry name" value="Flavin_mOase-like"/>
</dbReference>
<dbReference type="Pfam" id="PF00743">
    <property type="entry name" value="FMO-like"/>
    <property type="match status" value="1"/>
</dbReference>
<comment type="caution">
    <text evidence="6">The sequence shown here is derived from an EMBL/GenBank/DDBJ whole genome shotgun (WGS) entry which is preliminary data.</text>
</comment>
<comment type="cofactor">
    <cofactor evidence="5">
        <name>FAD</name>
        <dbReference type="ChEBI" id="CHEBI:57692"/>
    </cofactor>
</comment>
<evidence type="ECO:0000256" key="5">
    <source>
        <dbReference type="RuleBase" id="RU361177"/>
    </source>
</evidence>
<dbReference type="GO" id="GO:0004499">
    <property type="term" value="F:N,N-dimethylaniline monooxygenase activity"/>
    <property type="evidence" value="ECO:0007669"/>
    <property type="project" value="InterPro"/>
</dbReference>
<comment type="similarity">
    <text evidence="1 5">Belongs to the FMO family.</text>
</comment>
<dbReference type="GO" id="GO:0050660">
    <property type="term" value="F:flavin adenine dinucleotide binding"/>
    <property type="evidence" value="ECO:0007669"/>
    <property type="project" value="InterPro"/>
</dbReference>
<keyword evidence="3 5" id="KW-0274">FAD</keyword>
<sequence>MTSSRLRVAVIGAGAAGLCSARHILSRPMNFEPPVVFEMTGQVGGTWVYTENPGDAGNTHSSMYRDLKTNLPKEVMEFPDFSFEPSMTSFIHHSEVLKYLEEYTDKFSIRPHIKVGPGTSPPSQPGLQCLGSFY</sequence>
<evidence type="ECO:0000256" key="2">
    <source>
        <dbReference type="ARBA" id="ARBA00022630"/>
    </source>
</evidence>
<protein>
    <recommendedName>
        <fullName evidence="5">Flavin-containing monooxygenase</fullName>
        <ecNumber evidence="5">1.-.-.-</ecNumber>
    </recommendedName>
</protein>
<keyword evidence="7" id="KW-1185">Reference proteome</keyword>
<organism evidence="6 7">
    <name type="scientific">Eleutherodactylus coqui</name>
    <name type="common">Puerto Rican coqui</name>
    <dbReference type="NCBI Taxonomy" id="57060"/>
    <lineage>
        <taxon>Eukaryota</taxon>
        <taxon>Metazoa</taxon>
        <taxon>Chordata</taxon>
        <taxon>Craniata</taxon>
        <taxon>Vertebrata</taxon>
        <taxon>Euteleostomi</taxon>
        <taxon>Amphibia</taxon>
        <taxon>Batrachia</taxon>
        <taxon>Anura</taxon>
        <taxon>Neobatrachia</taxon>
        <taxon>Hyloidea</taxon>
        <taxon>Eleutherodactylidae</taxon>
        <taxon>Eleutherodactylinae</taxon>
        <taxon>Eleutherodactylus</taxon>
        <taxon>Eleutherodactylus</taxon>
    </lineage>
</organism>
<name>A0A8J6B1V9_ELECQ</name>
<keyword evidence="4 5" id="KW-0560">Oxidoreductase</keyword>
<dbReference type="AlphaFoldDB" id="A0A8J6B1V9"/>
<evidence type="ECO:0000256" key="3">
    <source>
        <dbReference type="ARBA" id="ARBA00022827"/>
    </source>
</evidence>
<dbReference type="InterPro" id="IPR050346">
    <property type="entry name" value="FMO-like"/>
</dbReference>
<keyword evidence="2 5" id="KW-0285">Flavoprotein</keyword>
<dbReference type="OrthoDB" id="66881at2759"/>
<proteinExistence type="inferred from homology"/>
<dbReference type="GO" id="GO:0050661">
    <property type="term" value="F:NADP binding"/>
    <property type="evidence" value="ECO:0007669"/>
    <property type="project" value="InterPro"/>
</dbReference>